<evidence type="ECO:0000256" key="1">
    <source>
        <dbReference type="ARBA" id="ARBA00001971"/>
    </source>
</evidence>
<dbReference type="PANTHER" id="PTHR24292:SF100">
    <property type="entry name" value="CYTOCHROME P450 6A16, ISOFORM B-RELATED"/>
    <property type="match status" value="1"/>
</dbReference>
<dbReference type="Gene3D" id="1.10.630.10">
    <property type="entry name" value="Cytochrome P450"/>
    <property type="match status" value="1"/>
</dbReference>
<dbReference type="GO" id="GO:0004497">
    <property type="term" value="F:monooxygenase activity"/>
    <property type="evidence" value="ECO:0007669"/>
    <property type="project" value="UniProtKB-KW"/>
</dbReference>
<feature type="binding site" description="axial binding residue" evidence="13">
    <location>
        <position position="444"/>
    </location>
    <ligand>
        <name>heme</name>
        <dbReference type="ChEBI" id="CHEBI:30413"/>
    </ligand>
    <ligandPart>
        <name>Fe</name>
        <dbReference type="ChEBI" id="CHEBI:18248"/>
    </ligandPart>
</feature>
<evidence type="ECO:0000256" key="15">
    <source>
        <dbReference type="SAM" id="Phobius"/>
    </source>
</evidence>
<dbReference type="PROSITE" id="PS00086">
    <property type="entry name" value="CYTOCHROME_P450"/>
    <property type="match status" value="1"/>
</dbReference>
<keyword evidence="11 14" id="KW-0503">Monooxygenase</keyword>
<evidence type="ECO:0000256" key="4">
    <source>
        <dbReference type="ARBA" id="ARBA00010617"/>
    </source>
</evidence>
<dbReference type="Proteomes" id="UP001059596">
    <property type="component" value="Unassembled WGS sequence"/>
</dbReference>
<reference evidence="16" key="1">
    <citation type="journal article" date="2023" name="Genome Biol. Evol.">
        <title>Long-read-based Genome Assembly of Drosophila gunungcola Reveals Fewer Chemosensory Genes in Flower-breeding Species.</title>
        <authorList>
            <person name="Negi A."/>
            <person name="Liao B.Y."/>
            <person name="Yeh S.D."/>
        </authorList>
    </citation>
    <scope>NUCLEOTIDE SEQUENCE</scope>
    <source>
        <strain evidence="16">Sukarami</strain>
    </source>
</reference>
<dbReference type="GO" id="GO:0005789">
    <property type="term" value="C:endoplasmic reticulum membrane"/>
    <property type="evidence" value="ECO:0007669"/>
    <property type="project" value="UniProtKB-SubCell"/>
</dbReference>
<dbReference type="CDD" id="cd11056">
    <property type="entry name" value="CYP6-like"/>
    <property type="match status" value="1"/>
</dbReference>
<evidence type="ECO:0000313" key="17">
    <source>
        <dbReference type="Proteomes" id="UP001059596"/>
    </source>
</evidence>
<dbReference type="SUPFAM" id="SSF48264">
    <property type="entry name" value="Cytochrome P450"/>
    <property type="match status" value="1"/>
</dbReference>
<proteinExistence type="inferred from homology"/>
<dbReference type="PANTHER" id="PTHR24292">
    <property type="entry name" value="CYTOCHROME P450"/>
    <property type="match status" value="1"/>
</dbReference>
<dbReference type="GO" id="GO:0005506">
    <property type="term" value="F:iron ion binding"/>
    <property type="evidence" value="ECO:0007669"/>
    <property type="project" value="InterPro"/>
</dbReference>
<comment type="caution">
    <text evidence="16">The sequence shown here is derived from an EMBL/GenBank/DDBJ whole genome shotgun (WGS) entry which is preliminary data.</text>
</comment>
<keyword evidence="7" id="KW-0256">Endoplasmic reticulum</keyword>
<evidence type="ECO:0000256" key="7">
    <source>
        <dbReference type="ARBA" id="ARBA00022824"/>
    </source>
</evidence>
<evidence type="ECO:0000256" key="11">
    <source>
        <dbReference type="ARBA" id="ARBA00023033"/>
    </source>
</evidence>
<evidence type="ECO:0000256" key="14">
    <source>
        <dbReference type="RuleBase" id="RU000461"/>
    </source>
</evidence>
<keyword evidence="10 13" id="KW-0408">Iron</keyword>
<sequence>MQNMWIIFLIIGLVVLGLLALLIIAARYQRDYWRYLNIPHERPKKLWPIIRQIMTQTLSTEAMKANHYSAIYRKFKGSGPFCGFYALLQPRALILDRELIRQIMIKDFWNFNDRGLYCNQKSDPLSGDLYALRGEMLERDASEAAELLLNVNSTLMSQPHSTLHIQKIMRRYVLSALAKCVFGLDAQQRLTYPLDDFEQMTEMALNSHKHGYLMNLMMIRFPNFCRLLRMRRTPKQAEDYFINLLTKIVEQRETSGVRQQDYLQLLIEVKALELITHQYESDKELAFHLQNELAAHAVVFLKAGYEQTANTLSYVLYELSLHPELQTRVREEIMKAIERHEGNISYECIQSLTFMGQVINETLRMHPITPYILRRTLNDYAVPDHPKYILVKELFLIIPSHAIHHDPDIYPEPDEFRPDRWGGPRDSLQEQGTWFGFGVGARSCIGIQFAQLQLRLALALLLSEYEFTLNSRKPLVNLEDGIALTLMPLGVIEPGNEERAV</sequence>
<evidence type="ECO:0000313" key="16">
    <source>
        <dbReference type="EMBL" id="KAI8040069.1"/>
    </source>
</evidence>
<evidence type="ECO:0000256" key="5">
    <source>
        <dbReference type="ARBA" id="ARBA00022617"/>
    </source>
</evidence>
<feature type="transmembrane region" description="Helical" evidence="15">
    <location>
        <begin position="6"/>
        <end position="26"/>
    </location>
</feature>
<keyword evidence="6 13" id="KW-0479">Metal-binding</keyword>
<dbReference type="InterPro" id="IPR050476">
    <property type="entry name" value="Insect_CytP450_Detox"/>
</dbReference>
<keyword evidence="8" id="KW-0492">Microsome</keyword>
<keyword evidence="5 13" id="KW-0349">Heme</keyword>
<keyword evidence="12 15" id="KW-0472">Membrane</keyword>
<dbReference type="GO" id="GO:0020037">
    <property type="term" value="F:heme binding"/>
    <property type="evidence" value="ECO:0007669"/>
    <property type="project" value="InterPro"/>
</dbReference>
<accession>A0A9Q0BQH4</accession>
<dbReference type="PRINTS" id="PR00463">
    <property type="entry name" value="EP450I"/>
</dbReference>
<name>A0A9Q0BQH4_9MUSC</name>
<dbReference type="EMBL" id="JAMKOV010000005">
    <property type="protein sequence ID" value="KAI8040069.1"/>
    <property type="molecule type" value="Genomic_DNA"/>
</dbReference>
<evidence type="ECO:0000256" key="2">
    <source>
        <dbReference type="ARBA" id="ARBA00004174"/>
    </source>
</evidence>
<comment type="similarity">
    <text evidence="4 14">Belongs to the cytochrome P450 family.</text>
</comment>
<evidence type="ECO:0000256" key="3">
    <source>
        <dbReference type="ARBA" id="ARBA00004406"/>
    </source>
</evidence>
<dbReference type="AlphaFoldDB" id="A0A9Q0BQH4"/>
<evidence type="ECO:0000256" key="8">
    <source>
        <dbReference type="ARBA" id="ARBA00022848"/>
    </source>
</evidence>
<dbReference type="InterPro" id="IPR017972">
    <property type="entry name" value="Cyt_P450_CS"/>
</dbReference>
<comment type="cofactor">
    <cofactor evidence="1 13">
        <name>heme</name>
        <dbReference type="ChEBI" id="CHEBI:30413"/>
    </cofactor>
</comment>
<keyword evidence="17" id="KW-1185">Reference proteome</keyword>
<evidence type="ECO:0000256" key="6">
    <source>
        <dbReference type="ARBA" id="ARBA00022723"/>
    </source>
</evidence>
<keyword evidence="9 14" id="KW-0560">Oxidoreductase</keyword>
<evidence type="ECO:0000256" key="12">
    <source>
        <dbReference type="ARBA" id="ARBA00023136"/>
    </source>
</evidence>
<comment type="subcellular location">
    <subcellularLocation>
        <location evidence="3">Endoplasmic reticulum membrane</location>
        <topology evidence="3">Peripheral membrane protein</topology>
    </subcellularLocation>
    <subcellularLocation>
        <location evidence="2">Microsome membrane</location>
        <topology evidence="2">Peripheral membrane protein</topology>
    </subcellularLocation>
</comment>
<protein>
    <submittedName>
        <fullName evidence="16">Uncharacterized protein</fullName>
    </submittedName>
</protein>
<gene>
    <name evidence="16" type="ORF">M5D96_007497</name>
</gene>
<evidence type="ECO:0000256" key="13">
    <source>
        <dbReference type="PIRSR" id="PIRSR602401-1"/>
    </source>
</evidence>
<evidence type="ECO:0000256" key="9">
    <source>
        <dbReference type="ARBA" id="ARBA00023002"/>
    </source>
</evidence>
<dbReference type="InterPro" id="IPR001128">
    <property type="entry name" value="Cyt_P450"/>
</dbReference>
<dbReference type="InterPro" id="IPR036396">
    <property type="entry name" value="Cyt_P450_sf"/>
</dbReference>
<organism evidence="16 17">
    <name type="scientific">Drosophila gunungcola</name>
    <name type="common">fruit fly</name>
    <dbReference type="NCBI Taxonomy" id="103775"/>
    <lineage>
        <taxon>Eukaryota</taxon>
        <taxon>Metazoa</taxon>
        <taxon>Ecdysozoa</taxon>
        <taxon>Arthropoda</taxon>
        <taxon>Hexapoda</taxon>
        <taxon>Insecta</taxon>
        <taxon>Pterygota</taxon>
        <taxon>Neoptera</taxon>
        <taxon>Endopterygota</taxon>
        <taxon>Diptera</taxon>
        <taxon>Brachycera</taxon>
        <taxon>Muscomorpha</taxon>
        <taxon>Ephydroidea</taxon>
        <taxon>Drosophilidae</taxon>
        <taxon>Drosophila</taxon>
        <taxon>Sophophora</taxon>
    </lineage>
</organism>
<dbReference type="Pfam" id="PF00067">
    <property type="entry name" value="p450"/>
    <property type="match status" value="1"/>
</dbReference>
<keyword evidence="15" id="KW-0812">Transmembrane</keyword>
<dbReference type="GO" id="GO:0016705">
    <property type="term" value="F:oxidoreductase activity, acting on paired donors, with incorporation or reduction of molecular oxygen"/>
    <property type="evidence" value="ECO:0007669"/>
    <property type="project" value="InterPro"/>
</dbReference>
<dbReference type="PRINTS" id="PR00385">
    <property type="entry name" value="P450"/>
</dbReference>
<dbReference type="InterPro" id="IPR002401">
    <property type="entry name" value="Cyt_P450_E_grp-I"/>
</dbReference>
<evidence type="ECO:0000256" key="10">
    <source>
        <dbReference type="ARBA" id="ARBA00023004"/>
    </source>
</evidence>
<keyword evidence="15" id="KW-1133">Transmembrane helix</keyword>